<sequence length="169" mass="17334">MADSVAGTGLGQLFLKSDYSVDEWSGLTQIEVSFDWSTLVAGDTIEYALAGWVNDGSGVNTFGLANGTIISASTHYGTGTSLLASSLVEVGSGASEGDTFSATIDFATIAGVTELADFDAFGIMFFSTVGSGGQVTVDNVTLTAIPEPGSYALLAGLTCLASVLIRRRH</sequence>
<dbReference type="InterPro" id="IPR013424">
    <property type="entry name" value="Ice-binding_C"/>
</dbReference>
<evidence type="ECO:0000313" key="2">
    <source>
        <dbReference type="Proteomes" id="UP001324993"/>
    </source>
</evidence>
<protein>
    <submittedName>
        <fullName evidence="1">PEP-CTERM sorting domain-containing protein</fullName>
    </submittedName>
</protein>
<dbReference type="EMBL" id="CP138858">
    <property type="protein sequence ID" value="WPJ96315.1"/>
    <property type="molecule type" value="Genomic_DNA"/>
</dbReference>
<evidence type="ECO:0000313" key="1">
    <source>
        <dbReference type="EMBL" id="WPJ96315.1"/>
    </source>
</evidence>
<dbReference type="Proteomes" id="UP001324993">
    <property type="component" value="Chromosome"/>
</dbReference>
<name>A0ABZ0RJD2_9BACT</name>
<keyword evidence="2" id="KW-1185">Reference proteome</keyword>
<reference evidence="1 2" key="1">
    <citation type="submission" date="2023-11" db="EMBL/GenBank/DDBJ databases">
        <title>Coraliomargarita sp. nov., isolated from marine algae.</title>
        <authorList>
            <person name="Lee J.K."/>
            <person name="Baek J.H."/>
            <person name="Kim J.M."/>
            <person name="Choi D.G."/>
            <person name="Jeon C.O."/>
        </authorList>
    </citation>
    <scope>NUCLEOTIDE SEQUENCE [LARGE SCALE GENOMIC DNA]</scope>
    <source>
        <strain evidence="1 2">J2-16</strain>
    </source>
</reference>
<proteinExistence type="predicted"/>
<dbReference type="NCBIfam" id="TIGR02595">
    <property type="entry name" value="PEP_CTERM"/>
    <property type="match status" value="1"/>
</dbReference>
<accession>A0ABZ0RJD2</accession>
<gene>
    <name evidence="1" type="ORF">SH580_01185</name>
</gene>
<dbReference type="RefSeq" id="WP_319833178.1">
    <property type="nucleotide sequence ID" value="NZ_CP138858.1"/>
</dbReference>
<organism evidence="1 2">
    <name type="scientific">Coraliomargarita algicola</name>
    <dbReference type="NCBI Taxonomy" id="3092156"/>
    <lineage>
        <taxon>Bacteria</taxon>
        <taxon>Pseudomonadati</taxon>
        <taxon>Verrucomicrobiota</taxon>
        <taxon>Opitutia</taxon>
        <taxon>Puniceicoccales</taxon>
        <taxon>Coraliomargaritaceae</taxon>
        <taxon>Coraliomargarita</taxon>
    </lineage>
</organism>